<dbReference type="Proteomes" id="UP000092460">
    <property type="component" value="Unassembled WGS sequence"/>
</dbReference>
<dbReference type="VEuPathDB" id="VectorBase:GPPI017276"/>
<organism evidence="1 2">
    <name type="scientific">Glossina palpalis gambiensis</name>
    <dbReference type="NCBI Taxonomy" id="67801"/>
    <lineage>
        <taxon>Eukaryota</taxon>
        <taxon>Metazoa</taxon>
        <taxon>Ecdysozoa</taxon>
        <taxon>Arthropoda</taxon>
        <taxon>Hexapoda</taxon>
        <taxon>Insecta</taxon>
        <taxon>Pterygota</taxon>
        <taxon>Neoptera</taxon>
        <taxon>Endopterygota</taxon>
        <taxon>Diptera</taxon>
        <taxon>Brachycera</taxon>
        <taxon>Muscomorpha</taxon>
        <taxon>Hippoboscoidea</taxon>
        <taxon>Glossinidae</taxon>
        <taxon>Glossina</taxon>
    </lineage>
</organism>
<accession>A0A1B0B336</accession>
<reference evidence="1" key="2">
    <citation type="submission" date="2020-05" db="UniProtKB">
        <authorList>
            <consortium name="EnsemblMetazoa"/>
        </authorList>
    </citation>
    <scope>IDENTIFICATION</scope>
    <source>
        <strain evidence="1">IAEA</strain>
    </source>
</reference>
<protein>
    <submittedName>
        <fullName evidence="1">Uncharacterized protein</fullName>
    </submittedName>
</protein>
<dbReference type="AlphaFoldDB" id="A0A1B0B336"/>
<name>A0A1B0B336_9MUSC</name>
<evidence type="ECO:0000313" key="1">
    <source>
        <dbReference type="EnsemblMetazoa" id="GPPI017276-PA"/>
    </source>
</evidence>
<sequence length="146" mass="16813">MTLPLAVNIIKKQTKSTQDSMHVSVHLITFESQLLPEFKLLARKKLQNAAIHAKMPVSRKPISQGKEKKTKTNNIGLNKLDVLLPVTTYNQEISNLLGRYGGVFHDCVDLRRFHFGKTKEENIGQEFTRNEIKQNAYALLYRHYSF</sequence>
<dbReference type="EnsemblMetazoa" id="GPPI017276-RA">
    <property type="protein sequence ID" value="GPPI017276-PA"/>
    <property type="gene ID" value="GPPI017276"/>
</dbReference>
<reference evidence="2" key="1">
    <citation type="submission" date="2015-01" db="EMBL/GenBank/DDBJ databases">
        <authorList>
            <person name="Aksoy S."/>
            <person name="Warren W."/>
            <person name="Wilson R.K."/>
        </authorList>
    </citation>
    <scope>NUCLEOTIDE SEQUENCE [LARGE SCALE GENOMIC DNA]</scope>
    <source>
        <strain evidence="2">IAEA</strain>
    </source>
</reference>
<keyword evidence="2" id="KW-1185">Reference proteome</keyword>
<proteinExistence type="predicted"/>
<dbReference type="EMBL" id="JXJN01007761">
    <property type="status" value="NOT_ANNOTATED_CDS"/>
    <property type="molecule type" value="Genomic_DNA"/>
</dbReference>
<evidence type="ECO:0000313" key="2">
    <source>
        <dbReference type="Proteomes" id="UP000092460"/>
    </source>
</evidence>